<evidence type="ECO:0000256" key="3">
    <source>
        <dbReference type="ARBA" id="ARBA00022824"/>
    </source>
</evidence>
<gene>
    <name evidence="7" type="ORF">DME_LOCUS5083</name>
</gene>
<evidence type="ECO:0000313" key="7">
    <source>
        <dbReference type="EMBL" id="VDN55110.1"/>
    </source>
</evidence>
<dbReference type="Proteomes" id="UP000038040">
    <property type="component" value="Unplaced"/>
</dbReference>
<dbReference type="AlphaFoldDB" id="A0A0N4U248"/>
<feature type="coiled-coil region" evidence="5">
    <location>
        <begin position="227"/>
        <end position="257"/>
    </location>
</feature>
<keyword evidence="9" id="KW-1185">Reference proteome</keyword>
<evidence type="ECO:0000313" key="10">
    <source>
        <dbReference type="WBParaSite" id="DME_0000072301-mRNA-1"/>
    </source>
</evidence>
<protein>
    <submittedName>
        <fullName evidence="10">PRKCSH domain-containing protein</fullName>
    </submittedName>
</protein>
<evidence type="ECO:0000256" key="1">
    <source>
        <dbReference type="ARBA" id="ARBA00004240"/>
    </source>
</evidence>
<keyword evidence="3" id="KW-0256">Endoplasmic reticulum</keyword>
<dbReference type="Gene3D" id="2.70.130.10">
    <property type="entry name" value="Mannose-6-phosphate receptor binding domain"/>
    <property type="match status" value="1"/>
</dbReference>
<sequence length="767" mass="89131">MAYFDFNELNEIAYDIAIDDSPFGFDKFKISKESLLLANEYGKKFFCRLPKLPSNSESEKNFKKQNLTVNLISEVASAAFYVKNCVSRNYGWWTYEVCFGQEVRQFHGDGSLSDNSAIFLGFYGNDSYVDESKKGPYYEQFYSNGSVCDLTNHARQVRVMYLCDENLQTNEAYIASVEEPSLCQYKIAIKTGSLCKLHPFNSVNKRRPKLKIQCHPVLNQVEADAYIQKKINEAKLKESMLKEANELLLKADSIQRQRLARKRLSLAHLGDEKMESEIELKLVSEYKAAASKASTLRAKAEGLEIDLHIISDSLFPTKQQYISDEDEDRGNIYWYFMDRFWDRSFYPVKVAYARPRRNFNNLLRKGPLDFLIQYGGQKTDNYKQFLADVDKGFYSEEDLEELIGPLNKAFSEFLLLSMPNLASCNYIPGISFFFKDTSIYTSRSSAFWTDSEVQAPIFRYFEKHVMNNNLDQSIFDADDIMAKIARQLLQIKSALKSKSPEDDYFFTYKKIEELYEKFEQSFNRGIKLSDIKMRHLEHLFEDAFKNGNMDMVDSYPVKNLKLENIQLLHTDIYQARTVELDGKKTNLESFREPQPKSEMNEAMQGNVLDDEENAKLRMFQRAKRKNLRAKIEEYLDRDDFIGDKKRQGDVKQMIEQIKTKLSGIKDLLVETGLFNSDKVEFHLVTADGDTADYKNYKNVQKGDRILVAMMKAYIDEYDMVKIEADRYENLRKGYDFDAPDESIATEKDDDIISDFKAKLLPILRDAF</sequence>
<evidence type="ECO:0000256" key="4">
    <source>
        <dbReference type="ARBA" id="ARBA00023157"/>
    </source>
</evidence>
<organism evidence="8 10">
    <name type="scientific">Dracunculus medinensis</name>
    <name type="common">Guinea worm</name>
    <dbReference type="NCBI Taxonomy" id="318479"/>
    <lineage>
        <taxon>Eukaryota</taxon>
        <taxon>Metazoa</taxon>
        <taxon>Ecdysozoa</taxon>
        <taxon>Nematoda</taxon>
        <taxon>Chromadorea</taxon>
        <taxon>Rhabditida</taxon>
        <taxon>Spirurina</taxon>
        <taxon>Dracunculoidea</taxon>
        <taxon>Dracunculidae</taxon>
        <taxon>Dracunculus</taxon>
    </lineage>
</organism>
<dbReference type="InterPro" id="IPR045149">
    <property type="entry name" value="OS-9-like"/>
</dbReference>
<evidence type="ECO:0000313" key="9">
    <source>
        <dbReference type="Proteomes" id="UP000274756"/>
    </source>
</evidence>
<dbReference type="GO" id="GO:0030968">
    <property type="term" value="P:endoplasmic reticulum unfolded protein response"/>
    <property type="evidence" value="ECO:0007669"/>
    <property type="project" value="InterPro"/>
</dbReference>
<dbReference type="WBParaSite" id="DME_0000072301-mRNA-1">
    <property type="protein sequence ID" value="DME_0000072301-mRNA-1"/>
    <property type="gene ID" value="DME_0000072301"/>
</dbReference>
<dbReference type="InterPro" id="IPR044865">
    <property type="entry name" value="MRH_dom"/>
</dbReference>
<dbReference type="Pfam" id="PF07915">
    <property type="entry name" value="PRKCSH"/>
    <property type="match status" value="1"/>
</dbReference>
<dbReference type="Proteomes" id="UP000274756">
    <property type="component" value="Unassembled WGS sequence"/>
</dbReference>
<name>A0A0N4U248_DRAME</name>
<keyword evidence="4" id="KW-1015">Disulfide bond</keyword>
<evidence type="ECO:0000313" key="8">
    <source>
        <dbReference type="Proteomes" id="UP000038040"/>
    </source>
</evidence>
<keyword evidence="5" id="KW-0175">Coiled coil</keyword>
<dbReference type="PANTHER" id="PTHR15414">
    <property type="entry name" value="OS-9-RELATED"/>
    <property type="match status" value="1"/>
</dbReference>
<dbReference type="InterPro" id="IPR012913">
    <property type="entry name" value="OS9-like_dom"/>
</dbReference>
<dbReference type="STRING" id="318479.A0A0N4U248"/>
<dbReference type="GO" id="GO:0030970">
    <property type="term" value="P:retrograde protein transport, ER to cytosol"/>
    <property type="evidence" value="ECO:0007669"/>
    <property type="project" value="TreeGrafter"/>
</dbReference>
<dbReference type="InterPro" id="IPR009011">
    <property type="entry name" value="Man6P_isomerase_rcpt-bd_dom_sf"/>
</dbReference>
<evidence type="ECO:0000256" key="2">
    <source>
        <dbReference type="ARBA" id="ARBA00022729"/>
    </source>
</evidence>
<dbReference type="PANTHER" id="PTHR15414:SF5">
    <property type="entry name" value="PROTEIN OS-9"/>
    <property type="match status" value="1"/>
</dbReference>
<reference evidence="7 9" key="2">
    <citation type="submission" date="2018-11" db="EMBL/GenBank/DDBJ databases">
        <authorList>
            <consortium name="Pathogen Informatics"/>
        </authorList>
    </citation>
    <scope>NUCLEOTIDE SEQUENCE [LARGE SCALE GENOMIC DNA]</scope>
</reference>
<comment type="subcellular location">
    <subcellularLocation>
        <location evidence="1">Endoplasmic reticulum</location>
    </subcellularLocation>
</comment>
<proteinExistence type="predicted"/>
<keyword evidence="2" id="KW-0732">Signal</keyword>
<feature type="domain" description="MRH" evidence="6">
    <location>
        <begin position="83"/>
        <end position="197"/>
    </location>
</feature>
<evidence type="ECO:0000259" key="6">
    <source>
        <dbReference type="PROSITE" id="PS51914"/>
    </source>
</evidence>
<dbReference type="PROSITE" id="PS51914">
    <property type="entry name" value="MRH"/>
    <property type="match status" value="1"/>
</dbReference>
<reference evidence="10" key="1">
    <citation type="submission" date="2016-04" db="UniProtKB">
        <authorList>
            <consortium name="WormBaseParasite"/>
        </authorList>
    </citation>
    <scope>IDENTIFICATION</scope>
</reference>
<dbReference type="SUPFAM" id="SSF50911">
    <property type="entry name" value="Mannose 6-phosphate receptor domain"/>
    <property type="match status" value="1"/>
</dbReference>
<evidence type="ECO:0000256" key="5">
    <source>
        <dbReference type="SAM" id="Coils"/>
    </source>
</evidence>
<accession>A0A0N4U248</accession>
<dbReference type="GO" id="GO:0005788">
    <property type="term" value="C:endoplasmic reticulum lumen"/>
    <property type="evidence" value="ECO:0007669"/>
    <property type="project" value="TreeGrafter"/>
</dbReference>
<dbReference type="EMBL" id="UYYG01001151">
    <property type="protein sequence ID" value="VDN55110.1"/>
    <property type="molecule type" value="Genomic_DNA"/>
</dbReference>
<dbReference type="OrthoDB" id="448954at2759"/>